<name>A0A1J4T345_9BACT</name>
<comment type="caution">
    <text evidence="1">The sequence shown here is derived from an EMBL/GenBank/DDBJ whole genome shotgun (WGS) entry which is preliminary data.</text>
</comment>
<gene>
    <name evidence="1" type="ORF">AUJ27_04045</name>
</gene>
<evidence type="ECO:0000313" key="2">
    <source>
        <dbReference type="Proteomes" id="UP000183192"/>
    </source>
</evidence>
<dbReference type="EMBL" id="MNUU01000077">
    <property type="protein sequence ID" value="OIO06484.1"/>
    <property type="molecule type" value="Genomic_DNA"/>
</dbReference>
<dbReference type="Proteomes" id="UP000183192">
    <property type="component" value="Unassembled WGS sequence"/>
</dbReference>
<dbReference type="STRING" id="1805146.AUJ27_04045"/>
<protein>
    <submittedName>
        <fullName evidence="1">Uncharacterized protein</fullName>
    </submittedName>
</protein>
<evidence type="ECO:0000313" key="1">
    <source>
        <dbReference type="EMBL" id="OIO06484.1"/>
    </source>
</evidence>
<sequence>MPEKFDFLKIKDQKKFEKLPQKEREEIIGEAQEEASLINEIVGENGSKEDYEIITKLAEEEIISKKDIEILKEKYNKKIDDILNSQLTVENIETFADNALTQITSFVDDVLSQYQKYHNNKFAVIDHAEQENQALAFFGLPDIPNILQSIIEVKEKIDNLKAYIGINIAKNNIVITPPDNNKKINAGDGQGIEQKRMFPRFLTLLYILKYDFDISPNEAPAIIGIVTPDMVRQTTYMRMEIPVLNRVVYLCDEEGNVSYIFDVAKIEEQNLTLNEIDIYTKIQKNLLISRHPGIGIRIKQTNIWRNNITSALREPISEASLLKNARQISEFRRGKGEFLSFEEFQCEVISLYSGEKDVRKWYCQERRNHPNWQANPYRKYKDKGWEGWSELVGKENRLKKDFLTYTDLKTEVKALYPGKGQVKPWYNSEQKKHSNWPSAPEKTYKNKDWNGWPELVNKENSLKKEFLTFEDFQNEIKNLYPGNGGMERWYHLERKNHSNWPADPYKKYKDKGWEGWSELVGKNRFKKI</sequence>
<proteinExistence type="predicted"/>
<accession>A0A1J4T345</accession>
<reference evidence="1 2" key="1">
    <citation type="journal article" date="2016" name="Environ. Microbiol.">
        <title>Genomic resolution of a cold subsurface aquifer community provides metabolic insights for novel microbes adapted to high CO concentrations.</title>
        <authorList>
            <person name="Probst A.J."/>
            <person name="Castelle C.J."/>
            <person name="Singh A."/>
            <person name="Brown C.T."/>
            <person name="Anantharaman K."/>
            <person name="Sharon I."/>
            <person name="Hug L.A."/>
            <person name="Burstein D."/>
            <person name="Emerson J.B."/>
            <person name="Thomas B.C."/>
            <person name="Banfield J.F."/>
        </authorList>
    </citation>
    <scope>NUCLEOTIDE SEQUENCE [LARGE SCALE GENOMIC DNA]</scope>
    <source>
        <strain evidence="1">CG1_02_37_44</strain>
    </source>
</reference>
<organism evidence="1 2">
    <name type="scientific">Candidatus Falkowbacteria bacterium CG1_02_37_44</name>
    <dbReference type="NCBI Taxonomy" id="1805146"/>
    <lineage>
        <taxon>Bacteria</taxon>
        <taxon>Candidatus Falkowiibacteriota</taxon>
    </lineage>
</organism>
<dbReference type="AlphaFoldDB" id="A0A1J4T345"/>